<evidence type="ECO:0000256" key="7">
    <source>
        <dbReference type="ARBA" id="ARBA00023004"/>
    </source>
</evidence>
<dbReference type="PRINTS" id="PR00081">
    <property type="entry name" value="GDHRDH"/>
</dbReference>
<keyword evidence="5" id="KW-0521">NADP</keyword>
<accession>A0A178CPG7</accession>
<gene>
    <name evidence="9" type="ORF">AYO20_08122</name>
</gene>
<dbReference type="InterPro" id="IPR002347">
    <property type="entry name" value="SDR_fam"/>
</dbReference>
<dbReference type="Pfam" id="PF00106">
    <property type="entry name" value="adh_short"/>
    <property type="match status" value="1"/>
</dbReference>
<dbReference type="Pfam" id="PF00067">
    <property type="entry name" value="p450"/>
    <property type="match status" value="1"/>
</dbReference>
<keyword evidence="4" id="KW-0479">Metal-binding</keyword>
<dbReference type="PRINTS" id="PR00080">
    <property type="entry name" value="SDRFAMILY"/>
</dbReference>
<dbReference type="Proteomes" id="UP000185904">
    <property type="component" value="Unassembled WGS sequence"/>
</dbReference>
<evidence type="ECO:0000256" key="1">
    <source>
        <dbReference type="ARBA" id="ARBA00001971"/>
    </source>
</evidence>
<comment type="cofactor">
    <cofactor evidence="1">
        <name>heme</name>
        <dbReference type="ChEBI" id="CHEBI:30413"/>
    </cofactor>
</comment>
<dbReference type="PROSITE" id="PS00061">
    <property type="entry name" value="ADH_SHORT"/>
    <property type="match status" value="1"/>
</dbReference>
<dbReference type="Gene3D" id="3.40.50.720">
    <property type="entry name" value="NAD(P)-binding Rossmann-like Domain"/>
    <property type="match status" value="1"/>
</dbReference>
<dbReference type="PROSITE" id="PS00086">
    <property type="entry name" value="CYTOCHROME_P450"/>
    <property type="match status" value="1"/>
</dbReference>
<dbReference type="SUPFAM" id="SSF51735">
    <property type="entry name" value="NAD(P)-binding Rossmann-fold domains"/>
    <property type="match status" value="1"/>
</dbReference>
<comment type="caution">
    <text evidence="9">The sequence shown here is derived from an EMBL/GenBank/DDBJ whole genome shotgun (WGS) entry which is preliminary data.</text>
</comment>
<dbReference type="GeneID" id="34591530"/>
<dbReference type="InterPro" id="IPR001128">
    <property type="entry name" value="Cyt_P450"/>
</dbReference>
<name>A0A178CPG7_9EURO</name>
<dbReference type="Gene3D" id="1.10.630.10">
    <property type="entry name" value="Cytochrome P450"/>
    <property type="match status" value="1"/>
</dbReference>
<dbReference type="PANTHER" id="PTHR24305:SF210">
    <property type="entry name" value="CYTOCHROME P450 MONOOXYGENASE ASQL-RELATED"/>
    <property type="match status" value="1"/>
</dbReference>
<dbReference type="OrthoDB" id="1470350at2759"/>
<reference evidence="9 10" key="1">
    <citation type="submission" date="2016-03" db="EMBL/GenBank/DDBJ databases">
        <title>The draft genome sequence of Fonsecaea nubica causative agent of cutaneous subcutaneous infection in human host.</title>
        <authorList>
            <person name="Costa F."/>
            <person name="Sybren D.H."/>
            <person name="Raittz R.T."/>
            <person name="Weiss V.A."/>
            <person name="Leao A.C."/>
            <person name="Gomes R."/>
            <person name="De Souza E.M."/>
            <person name="Pedrosa F.O."/>
            <person name="Steffens M.B."/>
            <person name="Bombassaro A."/>
            <person name="Tadra-Sfeir M.Z."/>
            <person name="Moreno L.F."/>
            <person name="Najafzadeh M.J."/>
            <person name="Felipe M.S."/>
            <person name="Teixeira M."/>
            <person name="Sun J."/>
            <person name="Xi L."/>
            <person name="Castro M.A."/>
            <person name="Vicente V.A."/>
        </authorList>
    </citation>
    <scope>NUCLEOTIDE SEQUENCE [LARGE SCALE GENOMIC DNA]</scope>
    <source>
        <strain evidence="9 10">CBS 269.64</strain>
    </source>
</reference>
<keyword evidence="6" id="KW-0560">Oxidoreductase</keyword>
<evidence type="ECO:0000256" key="8">
    <source>
        <dbReference type="ARBA" id="ARBA00023033"/>
    </source>
</evidence>
<evidence type="ECO:0000313" key="10">
    <source>
        <dbReference type="Proteomes" id="UP000185904"/>
    </source>
</evidence>
<dbReference type="GO" id="GO:0020037">
    <property type="term" value="F:heme binding"/>
    <property type="evidence" value="ECO:0007669"/>
    <property type="project" value="InterPro"/>
</dbReference>
<dbReference type="SUPFAM" id="SSF48264">
    <property type="entry name" value="Cytochrome P450"/>
    <property type="match status" value="1"/>
</dbReference>
<dbReference type="RefSeq" id="XP_022497659.1">
    <property type="nucleotide sequence ID" value="XM_022646403.1"/>
</dbReference>
<dbReference type="InterPro" id="IPR017972">
    <property type="entry name" value="Cyt_P450_CS"/>
</dbReference>
<dbReference type="InterPro" id="IPR050121">
    <property type="entry name" value="Cytochrome_P450_monoxygenase"/>
</dbReference>
<dbReference type="EMBL" id="LVCJ01000061">
    <property type="protein sequence ID" value="OAL31729.1"/>
    <property type="molecule type" value="Genomic_DNA"/>
</dbReference>
<proteinExistence type="inferred from homology"/>
<dbReference type="InterPro" id="IPR020904">
    <property type="entry name" value="Sc_DH/Rdtase_CS"/>
</dbReference>
<dbReference type="GO" id="GO:0016705">
    <property type="term" value="F:oxidoreductase activity, acting on paired donors, with incorporation or reduction of molecular oxygen"/>
    <property type="evidence" value="ECO:0007669"/>
    <property type="project" value="InterPro"/>
</dbReference>
<keyword evidence="3" id="KW-0349">Heme</keyword>
<dbReference type="CDD" id="cd11058">
    <property type="entry name" value="CYP60B-like"/>
    <property type="match status" value="1"/>
</dbReference>
<keyword evidence="7" id="KW-0408">Iron</keyword>
<dbReference type="InterPro" id="IPR036396">
    <property type="entry name" value="Cyt_P450_sf"/>
</dbReference>
<protein>
    <submittedName>
        <fullName evidence="9">Uncharacterized protein</fullName>
    </submittedName>
</protein>
<dbReference type="FunFam" id="3.40.50.720:FF:000084">
    <property type="entry name" value="Short-chain dehydrogenase reductase"/>
    <property type="match status" value="1"/>
</dbReference>
<dbReference type="GO" id="GO:0004497">
    <property type="term" value="F:monooxygenase activity"/>
    <property type="evidence" value="ECO:0007669"/>
    <property type="project" value="UniProtKB-KW"/>
</dbReference>
<keyword evidence="10" id="KW-1185">Reference proteome</keyword>
<comment type="similarity">
    <text evidence="2">Belongs to the cytochrome P450 family.</text>
</comment>
<evidence type="ECO:0000256" key="5">
    <source>
        <dbReference type="ARBA" id="ARBA00022857"/>
    </source>
</evidence>
<sequence length="816" mass="89978">MNDLKGLVAIVTGCSSGIGLASSQHFTELGASVFGVDLNQPPEALAAQTNFAFGSFDLLEPSAPQDIVEACVKRFGRVDILLNIAGARDNFAGLEKVDPETWNRVMTVNVTVPALLSKYAVAEFKKQKSPGSIVNVSSKAGLSGAIAGTAYTASKHAIIGLTKNVAWRYRNDGIRCNAICPGGFLTGGTQAIDPEKIDAESMEHWRPVHLLHASPTGPADPIKAARLLAFLASPQSAQVNGAIGVFLRHLLPSNLTPKNHEAFTKTYQYYRQLLNSLSTRTMALVTLLNSPQAVLAVGGALLLLPLVYYASLAIYNIYFHPLAHYPGPILARVSHLWRLKGYLYGTEAHDILEAHNKYGGVVRLAPDELSYVSPIAWKQIYGHKTAGQPECPKDPGHHADLKIQTILNADQEYHGVLRRLLAHSFSDKALREQESVLLEYADIMVRRIGEEGQNGARAVDIVEWYNFFTFDVIGYLSEHLSRQDMVSNPIVLTVEVFLPFIAYGETFGCLSSSELHPWIDLMFVMVKQKAFYQCLHRLPTLFRPAFNHFFRPAGRQTTTTVPKGLARDKIQNRIHHETKTLDLVFKLIEAYKDGKMTFEQLESNTMVLIVGGAETTATLLSGATYYLLTNPASLARLTKEVRTTFASPADINLTSVNGCPYLLACLEEALRVYPPSPQTHTRKAPRGGVEIDGQFVPENTTIGVPIYAACHSPLNFGAPDKFIPERWLGNESSSASFARDRKDAAQVFSVGPRACIGRNLALLEMRLVMAKLLWHYDLKDCSSGNGNGSNVWADQRMYMLWDKPPRMIKLVKRDSA</sequence>
<evidence type="ECO:0000256" key="2">
    <source>
        <dbReference type="ARBA" id="ARBA00010617"/>
    </source>
</evidence>
<keyword evidence="8" id="KW-0503">Monooxygenase</keyword>
<evidence type="ECO:0000256" key="6">
    <source>
        <dbReference type="ARBA" id="ARBA00023002"/>
    </source>
</evidence>
<dbReference type="AlphaFoldDB" id="A0A178CPG7"/>
<evidence type="ECO:0000256" key="3">
    <source>
        <dbReference type="ARBA" id="ARBA00022617"/>
    </source>
</evidence>
<dbReference type="PANTHER" id="PTHR24305">
    <property type="entry name" value="CYTOCHROME P450"/>
    <property type="match status" value="1"/>
</dbReference>
<dbReference type="CDD" id="cd05233">
    <property type="entry name" value="SDR_c"/>
    <property type="match status" value="1"/>
</dbReference>
<dbReference type="InterPro" id="IPR036291">
    <property type="entry name" value="NAD(P)-bd_dom_sf"/>
</dbReference>
<organism evidence="9 10">
    <name type="scientific">Fonsecaea nubica</name>
    <dbReference type="NCBI Taxonomy" id="856822"/>
    <lineage>
        <taxon>Eukaryota</taxon>
        <taxon>Fungi</taxon>
        <taxon>Dikarya</taxon>
        <taxon>Ascomycota</taxon>
        <taxon>Pezizomycotina</taxon>
        <taxon>Eurotiomycetes</taxon>
        <taxon>Chaetothyriomycetidae</taxon>
        <taxon>Chaetothyriales</taxon>
        <taxon>Herpotrichiellaceae</taxon>
        <taxon>Fonsecaea</taxon>
    </lineage>
</organism>
<evidence type="ECO:0000256" key="4">
    <source>
        <dbReference type="ARBA" id="ARBA00022723"/>
    </source>
</evidence>
<dbReference type="GO" id="GO:0005506">
    <property type="term" value="F:iron ion binding"/>
    <property type="evidence" value="ECO:0007669"/>
    <property type="project" value="InterPro"/>
</dbReference>
<evidence type="ECO:0000313" key="9">
    <source>
        <dbReference type="EMBL" id="OAL31729.1"/>
    </source>
</evidence>